<dbReference type="Pfam" id="PF00589">
    <property type="entry name" value="Phage_integrase"/>
    <property type="match status" value="1"/>
</dbReference>
<feature type="domain" description="Core-binding (CB)" evidence="7">
    <location>
        <begin position="67"/>
        <end position="149"/>
    </location>
</feature>
<dbReference type="InterPro" id="IPR004107">
    <property type="entry name" value="Integrase_SAM-like_N"/>
</dbReference>
<evidence type="ECO:0000256" key="5">
    <source>
        <dbReference type="SAM" id="MobiDB-lite"/>
    </source>
</evidence>
<accession>A0A7W8JY16</accession>
<keyword evidence="2 4" id="KW-0238">DNA-binding</keyword>
<dbReference type="CDD" id="cd01189">
    <property type="entry name" value="INT_ICEBs1_C_like"/>
    <property type="match status" value="1"/>
</dbReference>
<dbReference type="Gene3D" id="1.10.443.10">
    <property type="entry name" value="Intergrase catalytic core"/>
    <property type="match status" value="1"/>
</dbReference>
<dbReference type="Pfam" id="PF14659">
    <property type="entry name" value="Phage_int_SAM_3"/>
    <property type="match status" value="1"/>
</dbReference>
<dbReference type="EMBL" id="JACHFL010000008">
    <property type="protein sequence ID" value="MBB5364038.1"/>
    <property type="molecule type" value="Genomic_DNA"/>
</dbReference>
<dbReference type="GO" id="GO:0006310">
    <property type="term" value="P:DNA recombination"/>
    <property type="evidence" value="ECO:0007669"/>
    <property type="project" value="UniProtKB-KW"/>
</dbReference>
<comment type="caution">
    <text evidence="8">The sequence shown here is derived from an EMBL/GenBank/DDBJ whole genome shotgun (WGS) entry which is preliminary data.</text>
</comment>
<dbReference type="GO" id="GO:0015074">
    <property type="term" value="P:DNA integration"/>
    <property type="evidence" value="ECO:0007669"/>
    <property type="project" value="UniProtKB-KW"/>
</dbReference>
<feature type="domain" description="Tyr recombinase" evidence="6">
    <location>
        <begin position="173"/>
        <end position="375"/>
    </location>
</feature>
<keyword evidence="3" id="KW-0233">DNA recombination</keyword>
<protein>
    <submittedName>
        <fullName evidence="8">Integrase</fullName>
    </submittedName>
</protein>
<evidence type="ECO:0000313" key="8">
    <source>
        <dbReference type="EMBL" id="MBB5364038.1"/>
    </source>
</evidence>
<evidence type="ECO:0000259" key="6">
    <source>
        <dbReference type="PROSITE" id="PS51898"/>
    </source>
</evidence>
<dbReference type="Gene3D" id="1.10.150.130">
    <property type="match status" value="1"/>
</dbReference>
<dbReference type="PROSITE" id="PS51898">
    <property type="entry name" value="TYR_RECOMBINASE"/>
    <property type="match status" value="1"/>
</dbReference>
<evidence type="ECO:0000256" key="3">
    <source>
        <dbReference type="ARBA" id="ARBA00023172"/>
    </source>
</evidence>
<keyword evidence="9" id="KW-1185">Reference proteome</keyword>
<dbReference type="RefSeq" id="WP_184133845.1">
    <property type="nucleotide sequence ID" value="NZ_JACHFL010000008.1"/>
</dbReference>
<sequence length="383" mass="41844">MTRKPPAKRGNGEGTTRQLPSGNWRWEVMVEGRRHGGTAPSKTLARQAAARLIADATRGGVVDPSAETLGEYLTRWLEGKQASRAVRTHQIQSDHLERHILPVIGKERLQKLSPAHMRRLFDSLNKAGLGASSQRQVHQMLISALGEALRLELVTRNVAEVVKPTPARGKEKTALASFTAEEAARFAAAAAADRWGAPFLFALSTGMRRGEVVGLRWQDVDLDAAQAHVREIVTTPKTTGSRRTVYLSPDTVTLLRRVLASQAEQRAALVGSVRGHAKGYERKRQWADSGRVFVNSYGGTLLPGNLKRDMGRICGAAGVRELPIHGLRHTYASLALRGGVPVEVVSKQLGHASPAFTLTQYRTVFTSEREKWALNLSQLVGAD</sequence>
<dbReference type="InterPro" id="IPR050090">
    <property type="entry name" value="Tyrosine_recombinase_XerCD"/>
</dbReference>
<dbReference type="InterPro" id="IPR002104">
    <property type="entry name" value="Integrase_catalytic"/>
</dbReference>
<proteinExistence type="predicted"/>
<dbReference type="AlphaFoldDB" id="A0A7W8JY16"/>
<keyword evidence="1" id="KW-0229">DNA integration</keyword>
<dbReference type="PROSITE" id="PS51900">
    <property type="entry name" value="CB"/>
    <property type="match status" value="1"/>
</dbReference>
<organism evidence="8 9">
    <name type="scientific">Deinococcus humi</name>
    <dbReference type="NCBI Taxonomy" id="662880"/>
    <lineage>
        <taxon>Bacteria</taxon>
        <taxon>Thermotogati</taxon>
        <taxon>Deinococcota</taxon>
        <taxon>Deinococci</taxon>
        <taxon>Deinococcales</taxon>
        <taxon>Deinococcaceae</taxon>
        <taxon>Deinococcus</taxon>
    </lineage>
</organism>
<dbReference type="InterPro" id="IPR011010">
    <property type="entry name" value="DNA_brk_join_enz"/>
</dbReference>
<dbReference type="PANTHER" id="PTHR30349">
    <property type="entry name" value="PHAGE INTEGRASE-RELATED"/>
    <property type="match status" value="1"/>
</dbReference>
<evidence type="ECO:0000256" key="1">
    <source>
        <dbReference type="ARBA" id="ARBA00022908"/>
    </source>
</evidence>
<dbReference type="GO" id="GO:0003677">
    <property type="term" value="F:DNA binding"/>
    <property type="evidence" value="ECO:0007669"/>
    <property type="project" value="UniProtKB-UniRule"/>
</dbReference>
<gene>
    <name evidence="8" type="ORF">HNQ08_003145</name>
</gene>
<dbReference type="InterPro" id="IPR044068">
    <property type="entry name" value="CB"/>
</dbReference>
<evidence type="ECO:0000256" key="4">
    <source>
        <dbReference type="PROSITE-ProRule" id="PRU01248"/>
    </source>
</evidence>
<evidence type="ECO:0000259" key="7">
    <source>
        <dbReference type="PROSITE" id="PS51900"/>
    </source>
</evidence>
<reference evidence="8 9" key="1">
    <citation type="submission" date="2020-08" db="EMBL/GenBank/DDBJ databases">
        <title>Genomic Encyclopedia of Type Strains, Phase IV (KMG-IV): sequencing the most valuable type-strain genomes for metagenomic binning, comparative biology and taxonomic classification.</title>
        <authorList>
            <person name="Goeker M."/>
        </authorList>
    </citation>
    <scope>NUCLEOTIDE SEQUENCE [LARGE SCALE GENOMIC DNA]</scope>
    <source>
        <strain evidence="8 9">DSM 27939</strain>
    </source>
</reference>
<feature type="region of interest" description="Disordered" evidence="5">
    <location>
        <begin position="1"/>
        <end position="21"/>
    </location>
</feature>
<name>A0A7W8JY16_9DEIO</name>
<dbReference type="Proteomes" id="UP000552709">
    <property type="component" value="Unassembled WGS sequence"/>
</dbReference>
<evidence type="ECO:0000256" key="2">
    <source>
        <dbReference type="ARBA" id="ARBA00023125"/>
    </source>
</evidence>
<dbReference type="SUPFAM" id="SSF56349">
    <property type="entry name" value="DNA breaking-rejoining enzymes"/>
    <property type="match status" value="1"/>
</dbReference>
<dbReference type="InterPro" id="IPR010998">
    <property type="entry name" value="Integrase_recombinase_N"/>
</dbReference>
<evidence type="ECO:0000313" key="9">
    <source>
        <dbReference type="Proteomes" id="UP000552709"/>
    </source>
</evidence>
<dbReference type="InterPro" id="IPR013762">
    <property type="entry name" value="Integrase-like_cat_sf"/>
</dbReference>